<feature type="non-terminal residue" evidence="5">
    <location>
        <position position="1"/>
    </location>
</feature>
<feature type="disulfide bond" evidence="3">
    <location>
        <begin position="81"/>
        <end position="105"/>
    </location>
</feature>
<dbReference type="SMART" id="SM00063">
    <property type="entry name" value="FRI"/>
    <property type="match status" value="1"/>
</dbReference>
<keyword evidence="2 3" id="KW-1015">Disulfide bond</keyword>
<keyword evidence="5" id="KW-0378">Hydrolase</keyword>
<feature type="non-terminal residue" evidence="5">
    <location>
        <position position="141"/>
    </location>
</feature>
<dbReference type="InterPro" id="IPR015526">
    <property type="entry name" value="Frizzled/SFRP"/>
</dbReference>
<dbReference type="PROSITE" id="PS50038">
    <property type="entry name" value="FZ"/>
    <property type="match status" value="1"/>
</dbReference>
<protein>
    <submittedName>
        <fullName evidence="5">Carboxypeptidase Z</fullName>
    </submittedName>
</protein>
<dbReference type="GO" id="GO:0005886">
    <property type="term" value="C:plasma membrane"/>
    <property type="evidence" value="ECO:0007669"/>
    <property type="project" value="TreeGrafter"/>
</dbReference>
<evidence type="ECO:0000313" key="5">
    <source>
        <dbReference type="EMBL" id="ETE58398.1"/>
    </source>
</evidence>
<evidence type="ECO:0000259" key="4">
    <source>
        <dbReference type="PROSITE" id="PS50038"/>
    </source>
</evidence>
<dbReference type="OrthoDB" id="10249045at2759"/>
<dbReference type="InterPro" id="IPR020067">
    <property type="entry name" value="Frizzled_dom"/>
</dbReference>
<organism evidence="5 6">
    <name type="scientific">Ophiophagus hannah</name>
    <name type="common">King cobra</name>
    <name type="synonym">Naja hannah</name>
    <dbReference type="NCBI Taxonomy" id="8665"/>
    <lineage>
        <taxon>Eukaryota</taxon>
        <taxon>Metazoa</taxon>
        <taxon>Chordata</taxon>
        <taxon>Craniata</taxon>
        <taxon>Vertebrata</taxon>
        <taxon>Euteleostomi</taxon>
        <taxon>Lepidosauria</taxon>
        <taxon>Squamata</taxon>
        <taxon>Bifurcata</taxon>
        <taxon>Unidentata</taxon>
        <taxon>Episquamata</taxon>
        <taxon>Toxicofera</taxon>
        <taxon>Serpentes</taxon>
        <taxon>Colubroidea</taxon>
        <taxon>Elapidae</taxon>
        <taxon>Elapinae</taxon>
        <taxon>Ophiophagus</taxon>
    </lineage>
</organism>
<evidence type="ECO:0000313" key="6">
    <source>
        <dbReference type="Proteomes" id="UP000018936"/>
    </source>
</evidence>
<dbReference type="InterPro" id="IPR036790">
    <property type="entry name" value="Frizzled_dom_sf"/>
</dbReference>
<evidence type="ECO:0000256" key="2">
    <source>
        <dbReference type="ARBA" id="ARBA00023157"/>
    </source>
</evidence>
<dbReference type="SUPFAM" id="SSF63501">
    <property type="entry name" value="Frizzled cysteine-rich domain"/>
    <property type="match status" value="1"/>
</dbReference>
<dbReference type="AlphaFoldDB" id="V8N9R6"/>
<accession>V8N9R6</accession>
<proteinExistence type="predicted"/>
<comment type="caution">
    <text evidence="3">Lacks conserved residue(s) required for the propagation of feature annotation.</text>
</comment>
<evidence type="ECO:0000256" key="3">
    <source>
        <dbReference type="PROSITE-ProRule" id="PRU00090"/>
    </source>
</evidence>
<dbReference type="GO" id="GO:0060070">
    <property type="term" value="P:canonical Wnt signaling pathway"/>
    <property type="evidence" value="ECO:0007669"/>
    <property type="project" value="TreeGrafter"/>
</dbReference>
<dbReference type="GO" id="GO:0035567">
    <property type="term" value="P:non-canonical Wnt signaling pathway"/>
    <property type="evidence" value="ECO:0007669"/>
    <property type="project" value="TreeGrafter"/>
</dbReference>
<reference evidence="5 6" key="1">
    <citation type="journal article" date="2013" name="Proc. Natl. Acad. Sci. U.S.A.">
        <title>The king cobra genome reveals dynamic gene evolution and adaptation in the snake venom system.</title>
        <authorList>
            <person name="Vonk F.J."/>
            <person name="Casewell N.R."/>
            <person name="Henkel C.V."/>
            <person name="Heimberg A.M."/>
            <person name="Jansen H.J."/>
            <person name="McCleary R.J."/>
            <person name="Kerkkamp H.M."/>
            <person name="Vos R.A."/>
            <person name="Guerreiro I."/>
            <person name="Calvete J.J."/>
            <person name="Wuster W."/>
            <person name="Woods A.E."/>
            <person name="Logan J.M."/>
            <person name="Harrison R.A."/>
            <person name="Castoe T.A."/>
            <person name="de Koning A.P."/>
            <person name="Pollock D.D."/>
            <person name="Yandell M."/>
            <person name="Calderon D."/>
            <person name="Renjifo C."/>
            <person name="Currier R.B."/>
            <person name="Salgado D."/>
            <person name="Pla D."/>
            <person name="Sanz L."/>
            <person name="Hyder A.S."/>
            <person name="Ribeiro J.M."/>
            <person name="Arntzen J.W."/>
            <person name="van den Thillart G.E."/>
            <person name="Boetzer M."/>
            <person name="Pirovano W."/>
            <person name="Dirks R.P."/>
            <person name="Spaink H.P."/>
            <person name="Duboule D."/>
            <person name="McGlinn E."/>
            <person name="Kini R.M."/>
            <person name="Richardson M.K."/>
        </authorList>
    </citation>
    <scope>NUCLEOTIDE SEQUENCE</scope>
    <source>
        <tissue evidence="5">Blood</tissue>
    </source>
</reference>
<sequence length="141" mass="16084">NCVDIGLGSCNDVSYSKTAYPNLLDQKTRETIEYSSEYVLVSVLHNLLQGECNPDLRLLSCSIMAPKCENGVVVKPCRRVCESLRKNCLPAFDAIEMAWPYFLDCDRFFVDEMAILPYLQLHLGWMLKEEISSLPWKDPIS</sequence>
<dbReference type="GO" id="GO:0004180">
    <property type="term" value="F:carboxypeptidase activity"/>
    <property type="evidence" value="ECO:0007669"/>
    <property type="project" value="UniProtKB-KW"/>
</dbReference>
<dbReference type="GO" id="GO:0017147">
    <property type="term" value="F:Wnt-protein binding"/>
    <property type="evidence" value="ECO:0007669"/>
    <property type="project" value="TreeGrafter"/>
</dbReference>
<dbReference type="Proteomes" id="UP000018936">
    <property type="component" value="Unassembled WGS sequence"/>
</dbReference>
<dbReference type="Gene3D" id="1.10.2000.10">
    <property type="entry name" value="Frizzled cysteine-rich domain"/>
    <property type="match status" value="1"/>
</dbReference>
<dbReference type="EMBL" id="AZIM01006800">
    <property type="protein sequence ID" value="ETE58398.1"/>
    <property type="molecule type" value="Genomic_DNA"/>
</dbReference>
<dbReference type="Pfam" id="PF01392">
    <property type="entry name" value="Fz"/>
    <property type="match status" value="1"/>
</dbReference>
<feature type="domain" description="FZ" evidence="4">
    <location>
        <begin position="1"/>
        <end position="108"/>
    </location>
</feature>
<evidence type="ECO:0000256" key="1">
    <source>
        <dbReference type="ARBA" id="ARBA00022473"/>
    </source>
</evidence>
<dbReference type="PANTHER" id="PTHR11309">
    <property type="entry name" value="FRIZZLED"/>
    <property type="match status" value="1"/>
</dbReference>
<keyword evidence="1" id="KW-0217">Developmental protein</keyword>
<keyword evidence="5" id="KW-0121">Carboxypeptidase</keyword>
<dbReference type="GO" id="GO:0042813">
    <property type="term" value="F:Wnt receptor activity"/>
    <property type="evidence" value="ECO:0007669"/>
    <property type="project" value="TreeGrafter"/>
</dbReference>
<keyword evidence="5" id="KW-0645">Protease</keyword>
<gene>
    <name evidence="5" type="primary">CPZ</name>
    <name evidence="5" type="ORF">L345_15881</name>
</gene>
<keyword evidence="6" id="KW-1185">Reference proteome</keyword>
<name>V8N9R6_OPHHA</name>
<comment type="caution">
    <text evidence="5">The sequence shown here is derived from an EMBL/GenBank/DDBJ whole genome shotgun (WGS) entry which is preliminary data.</text>
</comment>